<evidence type="ECO:0000256" key="1">
    <source>
        <dbReference type="ARBA" id="ARBA00004651"/>
    </source>
</evidence>
<organism evidence="9 10">
    <name type="scientific">Idiomarina aquatica</name>
    <dbReference type="NCBI Taxonomy" id="1327752"/>
    <lineage>
        <taxon>Bacteria</taxon>
        <taxon>Pseudomonadati</taxon>
        <taxon>Pseudomonadota</taxon>
        <taxon>Gammaproteobacteria</taxon>
        <taxon>Alteromonadales</taxon>
        <taxon>Idiomarinaceae</taxon>
        <taxon>Idiomarina</taxon>
    </lineage>
</organism>
<dbReference type="Pfam" id="PF13807">
    <property type="entry name" value="GNVR"/>
    <property type="match status" value="1"/>
</dbReference>
<comment type="subcellular location">
    <subcellularLocation>
        <location evidence="1">Cell membrane</location>
        <topology evidence="1">Multi-pass membrane protein</topology>
    </subcellularLocation>
</comment>
<dbReference type="InterPro" id="IPR003856">
    <property type="entry name" value="LPS_length_determ_N"/>
</dbReference>
<dbReference type="OrthoDB" id="9775724at2"/>
<evidence type="ECO:0000313" key="10">
    <source>
        <dbReference type="Proteomes" id="UP000295531"/>
    </source>
</evidence>
<gene>
    <name evidence="9" type="ORF">DEU29_102151</name>
</gene>
<keyword evidence="3 6" id="KW-0812">Transmembrane</keyword>
<evidence type="ECO:0000256" key="5">
    <source>
        <dbReference type="ARBA" id="ARBA00023136"/>
    </source>
</evidence>
<dbReference type="PANTHER" id="PTHR32309:SF13">
    <property type="entry name" value="FERRIC ENTEROBACTIN TRANSPORT PROTEIN FEPE"/>
    <property type="match status" value="1"/>
</dbReference>
<keyword evidence="2" id="KW-1003">Cell membrane</keyword>
<dbReference type="PANTHER" id="PTHR32309">
    <property type="entry name" value="TYROSINE-PROTEIN KINASE"/>
    <property type="match status" value="1"/>
</dbReference>
<dbReference type="InterPro" id="IPR032807">
    <property type="entry name" value="GNVR"/>
</dbReference>
<evidence type="ECO:0000259" key="7">
    <source>
        <dbReference type="Pfam" id="PF02706"/>
    </source>
</evidence>
<reference evidence="9 10" key="1">
    <citation type="submission" date="2019-03" db="EMBL/GenBank/DDBJ databases">
        <title>Freshwater and sediment microbial communities from various areas in North America, analyzing microbe dynamics in response to fracking.</title>
        <authorList>
            <person name="Lamendella R."/>
        </authorList>
    </citation>
    <scope>NUCLEOTIDE SEQUENCE [LARGE SCALE GENOMIC DNA]</scope>
    <source>
        <strain evidence="9 10">18_TX</strain>
    </source>
</reference>
<dbReference type="GO" id="GO:0005886">
    <property type="term" value="C:plasma membrane"/>
    <property type="evidence" value="ECO:0007669"/>
    <property type="project" value="UniProtKB-SubCell"/>
</dbReference>
<proteinExistence type="predicted"/>
<feature type="domain" description="Tyrosine-protein kinase G-rich" evidence="8">
    <location>
        <begin position="228"/>
        <end position="296"/>
    </location>
</feature>
<sequence>MKDDVSIIEIWQVLWRKKLFIIGFTLVFAILSVVIALSLPNIYRAEITVGQSEESKNGGLSGLAGQLGGLGAIAGLNLNAQQSDKGAIALEILTSRAFLSDFIEKYDILPQVMAAEEWNPVSGKLSYNTDIYNPESNEWVRDVEPPKTPKPSLWEAVNTFREDILVIEEDTETGFATISVFHPSAPVAAEWVSNLLFELNEKMRVRDVTEAEKSIAYLEEKLQTTQLANMQEVFAELIERQLQTMMLANARDEYIFETLDPAVIPEDKAKPNRPLICIVITLLGGILSVLFVLTRHYLRQS</sequence>
<dbReference type="GO" id="GO:0004713">
    <property type="term" value="F:protein tyrosine kinase activity"/>
    <property type="evidence" value="ECO:0007669"/>
    <property type="project" value="TreeGrafter"/>
</dbReference>
<evidence type="ECO:0000256" key="3">
    <source>
        <dbReference type="ARBA" id="ARBA00022692"/>
    </source>
</evidence>
<protein>
    <submittedName>
        <fullName evidence="9">Putative tyrosine kinase-like protein</fullName>
    </submittedName>
</protein>
<feature type="domain" description="Polysaccharide chain length determinant N-terminal" evidence="7">
    <location>
        <begin position="3"/>
        <end position="105"/>
    </location>
</feature>
<keyword evidence="4 6" id="KW-1133">Transmembrane helix</keyword>
<feature type="transmembrane region" description="Helical" evidence="6">
    <location>
        <begin position="275"/>
        <end position="298"/>
    </location>
</feature>
<comment type="caution">
    <text evidence="9">The sequence shown here is derived from an EMBL/GenBank/DDBJ whole genome shotgun (WGS) entry which is preliminary data.</text>
</comment>
<keyword evidence="10" id="KW-1185">Reference proteome</keyword>
<name>A0A4R6PQZ6_9GAMM</name>
<dbReference type="AlphaFoldDB" id="A0A4R6PQZ6"/>
<accession>A0A4R6PQZ6</accession>
<evidence type="ECO:0000313" key="9">
    <source>
        <dbReference type="EMBL" id="TDP40251.1"/>
    </source>
</evidence>
<evidence type="ECO:0000256" key="6">
    <source>
        <dbReference type="SAM" id="Phobius"/>
    </source>
</evidence>
<feature type="transmembrane region" description="Helical" evidence="6">
    <location>
        <begin position="20"/>
        <end position="39"/>
    </location>
</feature>
<keyword evidence="9" id="KW-0808">Transferase</keyword>
<evidence type="ECO:0000256" key="4">
    <source>
        <dbReference type="ARBA" id="ARBA00022989"/>
    </source>
</evidence>
<dbReference type="InterPro" id="IPR050445">
    <property type="entry name" value="Bact_polysacc_biosynth/exp"/>
</dbReference>
<dbReference type="RefSeq" id="WP_133538712.1">
    <property type="nucleotide sequence ID" value="NZ_SNXI01000002.1"/>
</dbReference>
<evidence type="ECO:0000256" key="2">
    <source>
        <dbReference type="ARBA" id="ARBA00022475"/>
    </source>
</evidence>
<keyword evidence="9" id="KW-0418">Kinase</keyword>
<keyword evidence="5 6" id="KW-0472">Membrane</keyword>
<dbReference type="EMBL" id="SNXI01000002">
    <property type="protein sequence ID" value="TDP40251.1"/>
    <property type="molecule type" value="Genomic_DNA"/>
</dbReference>
<evidence type="ECO:0000259" key="8">
    <source>
        <dbReference type="Pfam" id="PF13807"/>
    </source>
</evidence>
<dbReference type="Pfam" id="PF02706">
    <property type="entry name" value="Wzz"/>
    <property type="match status" value="1"/>
</dbReference>
<dbReference type="Proteomes" id="UP000295531">
    <property type="component" value="Unassembled WGS sequence"/>
</dbReference>